<organism evidence="15 16">
    <name type="scientific">Staphylococcus debuckii</name>
    <dbReference type="NCBI Taxonomy" id="2044912"/>
    <lineage>
        <taxon>Bacteria</taxon>
        <taxon>Bacillati</taxon>
        <taxon>Bacillota</taxon>
        <taxon>Bacilli</taxon>
        <taxon>Bacillales</taxon>
        <taxon>Staphylococcaceae</taxon>
        <taxon>Staphylococcus</taxon>
    </lineage>
</organism>
<dbReference type="EC" id="2.3.2.17" evidence="3"/>
<keyword evidence="14" id="KW-0175">Coiled coil</keyword>
<evidence type="ECO:0000256" key="2">
    <source>
        <dbReference type="ARBA" id="ARBA00009943"/>
    </source>
</evidence>
<reference evidence="15 16" key="1">
    <citation type="submission" date="2024-04" db="EMBL/GenBank/DDBJ databases">
        <title>Staphylococcus debuckii a clinical isolate.</title>
        <authorList>
            <person name="Magnan C."/>
            <person name="Plumet L."/>
            <person name="Morsli M."/>
            <person name="Molle V."/>
            <person name="Lavigne J.-P."/>
        </authorList>
    </citation>
    <scope>NUCLEOTIDE SEQUENCE [LARGE SCALE GENOMIC DNA]</scope>
    <source>
        <strain evidence="15 16">NSD001</strain>
    </source>
</reference>
<keyword evidence="16" id="KW-1185">Reference proteome</keyword>
<evidence type="ECO:0000256" key="14">
    <source>
        <dbReference type="SAM" id="Coils"/>
    </source>
</evidence>
<keyword evidence="7" id="KW-0133">Cell shape</keyword>
<evidence type="ECO:0000313" key="16">
    <source>
        <dbReference type="Proteomes" id="UP001380601"/>
    </source>
</evidence>
<dbReference type="SUPFAM" id="SSF55729">
    <property type="entry name" value="Acyl-CoA N-acyltransferases (Nat)"/>
    <property type="match status" value="2"/>
</dbReference>
<protein>
    <recommendedName>
        <fullName evidence="4">Aminoacyltransferase FemA</fullName>
        <ecNumber evidence="3">2.3.2.17</ecNumber>
    </recommendedName>
    <alternativeName>
        <fullName evidence="12">Factor essential for expression of methicillin resistance A</fullName>
    </alternativeName>
    <alternativeName>
        <fullName evidence="11">N-acetylmuramoyl-L-alanyl-D-glutamyl-L-lysyl-(N6-glycyl)-D-alanyl-D-alanine-diphosphoundecaprenyl-N-acetylglucosamine:glycine glycyltransferase</fullName>
    </alternativeName>
</protein>
<evidence type="ECO:0000256" key="5">
    <source>
        <dbReference type="ARBA" id="ARBA00022490"/>
    </source>
</evidence>
<evidence type="ECO:0000256" key="1">
    <source>
        <dbReference type="ARBA" id="ARBA00004496"/>
    </source>
</evidence>
<evidence type="ECO:0000256" key="13">
    <source>
        <dbReference type="ARBA" id="ARBA00047483"/>
    </source>
</evidence>
<keyword evidence="10" id="KW-0961">Cell wall biogenesis/degradation</keyword>
<keyword evidence="6 15" id="KW-0808">Transferase</keyword>
<dbReference type="InterPro" id="IPR003447">
    <property type="entry name" value="FEMABX"/>
</dbReference>
<accession>A0ABU9F2I1</accession>
<dbReference type="GO" id="GO:0016746">
    <property type="term" value="F:acyltransferase activity"/>
    <property type="evidence" value="ECO:0007669"/>
    <property type="project" value="UniProtKB-KW"/>
</dbReference>
<comment type="caution">
    <text evidence="15">The sequence shown here is derived from an EMBL/GenBank/DDBJ whole genome shotgun (WGS) entry which is preliminary data.</text>
</comment>
<evidence type="ECO:0000256" key="8">
    <source>
        <dbReference type="ARBA" id="ARBA00022984"/>
    </source>
</evidence>
<comment type="catalytic activity">
    <reaction evidence="13">
        <text>beta-D-GlcNAc-(1-&gt;4)-Mur2Ac(oyl-L-Ala-D-isoglutaminyl-L-Lys-(N(6)-Gly)-D-Ala-D-Ala)-di-trans,octa-cis-undecaprenyl diphosphate + 2 glycyl-tRNA(Gly) = MurNAc-L-Ala-D-isoglutaminyl-L-Lys-(N(6)-tri-Gly)-D-Ala-D-Ala-diphospho-di-trans,octa-cis-undecaprenyl-GlcNAc + 2 tRNA(Gly) + 2 H(+)</text>
        <dbReference type="Rhea" id="RHEA:30439"/>
        <dbReference type="Rhea" id="RHEA-COMP:9664"/>
        <dbReference type="Rhea" id="RHEA-COMP:9683"/>
        <dbReference type="ChEBI" id="CHEBI:15378"/>
        <dbReference type="ChEBI" id="CHEBI:62234"/>
        <dbReference type="ChEBI" id="CHEBI:62235"/>
        <dbReference type="ChEBI" id="CHEBI:78442"/>
        <dbReference type="ChEBI" id="CHEBI:78522"/>
        <dbReference type="EC" id="2.3.2.17"/>
    </reaction>
</comment>
<dbReference type="Gene3D" id="1.20.58.90">
    <property type="match status" value="1"/>
</dbReference>
<evidence type="ECO:0000256" key="7">
    <source>
        <dbReference type="ARBA" id="ARBA00022960"/>
    </source>
</evidence>
<dbReference type="SUPFAM" id="SSF46589">
    <property type="entry name" value="tRNA-binding arm"/>
    <property type="match status" value="1"/>
</dbReference>
<feature type="coiled-coil region" evidence="14">
    <location>
        <begin position="248"/>
        <end position="302"/>
    </location>
</feature>
<dbReference type="Gene3D" id="3.40.630.30">
    <property type="match status" value="2"/>
</dbReference>
<comment type="similarity">
    <text evidence="2">Belongs to the FemABX family.</text>
</comment>
<evidence type="ECO:0000256" key="6">
    <source>
        <dbReference type="ARBA" id="ARBA00022679"/>
    </source>
</evidence>
<keyword evidence="9 15" id="KW-0012">Acyltransferase</keyword>
<dbReference type="PROSITE" id="PS51191">
    <property type="entry name" value="FEMABX"/>
    <property type="match status" value="1"/>
</dbReference>
<dbReference type="EMBL" id="JBBWSC010000020">
    <property type="protein sequence ID" value="MEL0539430.1"/>
    <property type="molecule type" value="Genomic_DNA"/>
</dbReference>
<sequence length="417" mass="49538">MNFTTLTEDEFAQFTQENFSHYTQSARHYQYRNANQQDVHLVGVKDDGGEVIAACLLSEARCLRFFKYFYTHRGPVMDYSNLRLVKYFFASLTRYLKKHRCIYVLVDPYLLASLRETDGEIIESYDNQRFIKELSKLGYIHQGYTIGYSQMSQIRWLSVLDLKDKSETQLLNEMDYQTRRNIKKTYEMGVQVRTLSIDETPTFFKLFRMAEEKHGFKFRELDYFKQIQKTYGNRAFLKIAYVDLHTYLKALNEKHTELVLELNKLNAKLQESPNSKKTKSKINQLKQQVDSNTRKINETKELMQTEGDVLNLASALYLYNEHEVYYLSSGSNPKYNRFMGAYRLQWEMIKFAKKKNIDRYNFYGITGDFTDDAEDFGVQKFKEGFNAHVEEYIGDFIKPVYPLLYKLYQITEKSRKH</sequence>
<dbReference type="PANTHER" id="PTHR36174">
    <property type="entry name" value="LIPID II:GLYCINE GLYCYLTRANSFERASE"/>
    <property type="match status" value="1"/>
</dbReference>
<dbReference type="InterPro" id="IPR050644">
    <property type="entry name" value="PG_Glycine_Bridge_Synth"/>
</dbReference>
<evidence type="ECO:0000256" key="11">
    <source>
        <dbReference type="ARBA" id="ARBA00030706"/>
    </source>
</evidence>
<keyword evidence="5" id="KW-0963">Cytoplasm</keyword>
<keyword evidence="8" id="KW-0573">Peptidoglycan synthesis</keyword>
<dbReference type="PANTHER" id="PTHR36174:SF2">
    <property type="entry name" value="AMINOACYLTRANSFERASE FEMA"/>
    <property type="match status" value="1"/>
</dbReference>
<evidence type="ECO:0000256" key="10">
    <source>
        <dbReference type="ARBA" id="ARBA00023316"/>
    </source>
</evidence>
<evidence type="ECO:0000256" key="3">
    <source>
        <dbReference type="ARBA" id="ARBA00012466"/>
    </source>
</evidence>
<dbReference type="Pfam" id="PF02388">
    <property type="entry name" value="FemAB"/>
    <property type="match status" value="1"/>
</dbReference>
<dbReference type="Proteomes" id="UP001380601">
    <property type="component" value="Unassembled WGS sequence"/>
</dbReference>
<dbReference type="InterPro" id="IPR016181">
    <property type="entry name" value="Acyl_CoA_acyltransferase"/>
</dbReference>
<evidence type="ECO:0000256" key="12">
    <source>
        <dbReference type="ARBA" id="ARBA00032233"/>
    </source>
</evidence>
<name>A0ABU9F2I1_9STAP</name>
<dbReference type="RefSeq" id="WP_341612528.1">
    <property type="nucleotide sequence ID" value="NZ_JBBWSC010000020.1"/>
</dbReference>
<proteinExistence type="inferred from homology"/>
<evidence type="ECO:0000313" key="15">
    <source>
        <dbReference type="EMBL" id="MEL0539430.1"/>
    </source>
</evidence>
<dbReference type="InterPro" id="IPR010978">
    <property type="entry name" value="tRNA-bd_arm"/>
</dbReference>
<evidence type="ECO:0000256" key="9">
    <source>
        <dbReference type="ARBA" id="ARBA00023315"/>
    </source>
</evidence>
<evidence type="ECO:0000256" key="4">
    <source>
        <dbReference type="ARBA" id="ARBA00016236"/>
    </source>
</evidence>
<gene>
    <name evidence="15" type="ORF">AADA34_12035</name>
</gene>
<comment type="subcellular location">
    <subcellularLocation>
        <location evidence="1">Cytoplasm</location>
    </subcellularLocation>
</comment>